<evidence type="ECO:0000313" key="2">
    <source>
        <dbReference type="Proteomes" id="UP001310022"/>
    </source>
</evidence>
<gene>
    <name evidence="1" type="ORF">PEDI_30610</name>
</gene>
<sequence>MSTIDQHQKNLQLNELESLPKERLKQEFFATVRKPSCLNLDNIPKEAMKVAVLNKKLTESGLLWDRSSLPLLKKDSFIYI</sequence>
<evidence type="ECO:0000313" key="1">
    <source>
        <dbReference type="EMBL" id="GJM62509.1"/>
    </source>
</evidence>
<dbReference type="AlphaFoldDB" id="A0AAN4W092"/>
<dbReference type="EMBL" id="BQKE01000002">
    <property type="protein sequence ID" value="GJM62509.1"/>
    <property type="molecule type" value="Genomic_DNA"/>
</dbReference>
<dbReference type="RefSeq" id="WP_338237786.1">
    <property type="nucleotide sequence ID" value="NZ_BQKE01000002.1"/>
</dbReference>
<comment type="caution">
    <text evidence="1">The sequence shown here is derived from an EMBL/GenBank/DDBJ whole genome shotgun (WGS) entry which is preliminary data.</text>
</comment>
<reference evidence="1 2" key="1">
    <citation type="submission" date="2021-12" db="EMBL/GenBank/DDBJ databases">
        <title>Genome sequencing of bacteria with rrn-lacking chromosome and rrn-plasmid.</title>
        <authorList>
            <person name="Anda M."/>
            <person name="Iwasaki W."/>
        </authorList>
    </citation>
    <scope>NUCLEOTIDE SEQUENCE [LARGE SCALE GENOMIC DNA]</scope>
    <source>
        <strain evidence="1 2">NBRC 15940</strain>
    </source>
</reference>
<accession>A0AAN4W092</accession>
<organism evidence="1 2">
    <name type="scientific">Persicobacter diffluens</name>
    <dbReference type="NCBI Taxonomy" id="981"/>
    <lineage>
        <taxon>Bacteria</taxon>
        <taxon>Pseudomonadati</taxon>
        <taxon>Bacteroidota</taxon>
        <taxon>Cytophagia</taxon>
        <taxon>Cytophagales</taxon>
        <taxon>Persicobacteraceae</taxon>
        <taxon>Persicobacter</taxon>
    </lineage>
</organism>
<keyword evidence="2" id="KW-1185">Reference proteome</keyword>
<protein>
    <submittedName>
        <fullName evidence="1">Uncharacterized protein</fullName>
    </submittedName>
</protein>
<name>A0AAN4W092_9BACT</name>
<dbReference type="Proteomes" id="UP001310022">
    <property type="component" value="Unassembled WGS sequence"/>
</dbReference>
<proteinExistence type="predicted"/>